<feature type="chain" id="PRO_5029741935" evidence="1">
    <location>
        <begin position="22"/>
        <end position="77"/>
    </location>
</feature>
<evidence type="ECO:0000313" key="2">
    <source>
        <dbReference type="EMBL" id="KAF6400805.1"/>
    </source>
</evidence>
<dbReference type="PANTHER" id="PTHR39413:SF1">
    <property type="entry name" value="DEFENSIN BETA 136"/>
    <property type="match status" value="1"/>
</dbReference>
<dbReference type="Pfam" id="PF17333">
    <property type="entry name" value="DEFB136"/>
    <property type="match status" value="1"/>
</dbReference>
<dbReference type="GO" id="GO:0001530">
    <property type="term" value="F:lipopolysaccharide binding"/>
    <property type="evidence" value="ECO:0007669"/>
    <property type="project" value="TreeGrafter"/>
</dbReference>
<feature type="signal peptide" evidence="1">
    <location>
        <begin position="1"/>
        <end position="21"/>
    </location>
</feature>
<dbReference type="GO" id="GO:0140367">
    <property type="term" value="P:antibacterial innate immune response"/>
    <property type="evidence" value="ECO:0007669"/>
    <property type="project" value="TreeGrafter"/>
</dbReference>
<dbReference type="EMBL" id="JACASE010000016">
    <property type="protein sequence ID" value="KAF6400805.1"/>
    <property type="molecule type" value="Genomic_DNA"/>
</dbReference>
<keyword evidence="1" id="KW-0732">Signal</keyword>
<sequence length="77" mass="8459">MRLCLPGLLFLLVVSLPSGNGFLKTDGVEIHTCTMRGGKCFLGCKLGWEWVAFCHNVMSCCKVAKRKPSLLNEQGSK</sequence>
<evidence type="ECO:0000256" key="1">
    <source>
        <dbReference type="SAM" id="SignalP"/>
    </source>
</evidence>
<evidence type="ECO:0000313" key="3">
    <source>
        <dbReference type="Proteomes" id="UP000593571"/>
    </source>
</evidence>
<dbReference type="Proteomes" id="UP000593571">
    <property type="component" value="Unassembled WGS sequence"/>
</dbReference>
<organism evidence="2 3">
    <name type="scientific">Rousettus aegyptiacus</name>
    <name type="common">Egyptian fruit bat</name>
    <name type="synonym">Pteropus aegyptiacus</name>
    <dbReference type="NCBI Taxonomy" id="9407"/>
    <lineage>
        <taxon>Eukaryota</taxon>
        <taxon>Metazoa</taxon>
        <taxon>Chordata</taxon>
        <taxon>Craniata</taxon>
        <taxon>Vertebrata</taxon>
        <taxon>Euteleostomi</taxon>
        <taxon>Mammalia</taxon>
        <taxon>Eutheria</taxon>
        <taxon>Laurasiatheria</taxon>
        <taxon>Chiroptera</taxon>
        <taxon>Yinpterochiroptera</taxon>
        <taxon>Pteropodoidea</taxon>
        <taxon>Pteropodidae</taxon>
        <taxon>Rousettinae</taxon>
        <taxon>Rousettus</taxon>
    </lineage>
</organism>
<name>A0A7J8BQX3_ROUAE</name>
<keyword evidence="3" id="KW-1185">Reference proteome</keyword>
<comment type="caution">
    <text evidence="2">The sequence shown here is derived from an EMBL/GenBank/DDBJ whole genome shotgun (WGS) entry which is preliminary data.</text>
</comment>
<dbReference type="InterPro" id="IPR035307">
    <property type="entry name" value="DEFB136/42"/>
</dbReference>
<dbReference type="OrthoDB" id="9829371at2759"/>
<accession>A0A7J8BQX3</accession>
<protein>
    <submittedName>
        <fullName evidence="2">Defensin beta 136</fullName>
    </submittedName>
</protein>
<proteinExistence type="predicted"/>
<dbReference type="GO" id="GO:0061760">
    <property type="term" value="P:antifungal innate immune response"/>
    <property type="evidence" value="ECO:0007669"/>
    <property type="project" value="TreeGrafter"/>
</dbReference>
<reference evidence="2 3" key="1">
    <citation type="journal article" date="2020" name="Nature">
        <title>Six reference-quality genomes reveal evolution of bat adaptations.</title>
        <authorList>
            <person name="Jebb D."/>
            <person name="Huang Z."/>
            <person name="Pippel M."/>
            <person name="Hughes G.M."/>
            <person name="Lavrichenko K."/>
            <person name="Devanna P."/>
            <person name="Winkler S."/>
            <person name="Jermiin L.S."/>
            <person name="Skirmuntt E.C."/>
            <person name="Katzourakis A."/>
            <person name="Burkitt-Gray L."/>
            <person name="Ray D.A."/>
            <person name="Sullivan K.A.M."/>
            <person name="Roscito J.G."/>
            <person name="Kirilenko B.M."/>
            <person name="Davalos L.M."/>
            <person name="Corthals A.P."/>
            <person name="Power M.L."/>
            <person name="Jones G."/>
            <person name="Ransome R.D."/>
            <person name="Dechmann D.K.N."/>
            <person name="Locatelli A.G."/>
            <person name="Puechmaille S.J."/>
            <person name="Fedrigo O."/>
            <person name="Jarvis E.D."/>
            <person name="Hiller M."/>
            <person name="Vernes S.C."/>
            <person name="Myers E.W."/>
            <person name="Teeling E.C."/>
        </authorList>
    </citation>
    <scope>NUCLEOTIDE SEQUENCE [LARGE SCALE GENOMIC DNA]</scope>
    <source>
        <strain evidence="2">MRouAeg1</strain>
        <tissue evidence="2">Muscle</tissue>
    </source>
</reference>
<gene>
    <name evidence="2" type="ORF">HJG63_003793</name>
</gene>
<dbReference type="AlphaFoldDB" id="A0A7J8BQX3"/>
<dbReference type="PANTHER" id="PTHR39413">
    <property type="entry name" value="BETA-DEFENSIN 136"/>
    <property type="match status" value="1"/>
</dbReference>